<organism evidence="1 2">
    <name type="scientific">Lyophyllum shimeji</name>
    <name type="common">Hon-shimeji</name>
    <name type="synonym">Tricholoma shimeji</name>
    <dbReference type="NCBI Taxonomy" id="47721"/>
    <lineage>
        <taxon>Eukaryota</taxon>
        <taxon>Fungi</taxon>
        <taxon>Dikarya</taxon>
        <taxon>Basidiomycota</taxon>
        <taxon>Agaricomycotina</taxon>
        <taxon>Agaricomycetes</taxon>
        <taxon>Agaricomycetidae</taxon>
        <taxon>Agaricales</taxon>
        <taxon>Tricholomatineae</taxon>
        <taxon>Lyophyllaceae</taxon>
        <taxon>Lyophyllum</taxon>
    </lineage>
</organism>
<sequence length="288" mass="32186">MSTVSKETLVIAGLAVNVYSTASSATASQPKEVVVFFLLHWRYGSMDDIDPVARSVIEQTQDRERQLLIVTFDQRNHGKRLVDAKANDAWARDKGKGHNERHAVDMYSIQTGTARDVSILIDFLPSFLYPTNDPHPIVDWGVAGISLGGHSTWITLAHDKRVKTGIPIIGCPDYTKLMTLRARQVGVPLEARYFPKSLKDTIERLDPPFLIRDGENPFVGKRILVLSGEADKLVPWDASKEFVETLDVGREGVKKVSLHSGVGHEWTEAMVKEMAEFIAKHCLQRSKL</sequence>
<evidence type="ECO:0000313" key="2">
    <source>
        <dbReference type="Proteomes" id="UP001063166"/>
    </source>
</evidence>
<keyword evidence="2" id="KW-1185">Reference proteome</keyword>
<dbReference type="PANTHER" id="PTHR47381:SF3">
    <property type="entry name" value="ALPHA_BETA-HYDROLASES SUPERFAMILY PROTEIN"/>
    <property type="match status" value="1"/>
</dbReference>
<dbReference type="Gene3D" id="3.40.50.1820">
    <property type="entry name" value="alpha/beta hydrolase"/>
    <property type="match status" value="1"/>
</dbReference>
<gene>
    <name evidence="1" type="ORF">LshimejAT787_0805210</name>
</gene>
<reference evidence="1" key="1">
    <citation type="submission" date="2022-07" db="EMBL/GenBank/DDBJ databases">
        <title>The genome of Lyophyllum shimeji provides insight into the initial evolution of ectomycorrhizal fungal genome.</title>
        <authorList>
            <person name="Kobayashi Y."/>
            <person name="Shibata T."/>
            <person name="Hirakawa H."/>
            <person name="Shigenobu S."/>
            <person name="Nishiyama T."/>
            <person name="Yamada A."/>
            <person name="Hasebe M."/>
            <person name="Kawaguchi M."/>
        </authorList>
    </citation>
    <scope>NUCLEOTIDE SEQUENCE</scope>
    <source>
        <strain evidence="1">AT787</strain>
    </source>
</reference>
<evidence type="ECO:0008006" key="3">
    <source>
        <dbReference type="Google" id="ProtNLM"/>
    </source>
</evidence>
<proteinExistence type="predicted"/>
<protein>
    <recommendedName>
        <fullName evidence="3">Alpha/beta-hydrolase</fullName>
    </recommendedName>
</protein>
<dbReference type="AlphaFoldDB" id="A0A9P3PQ88"/>
<dbReference type="Proteomes" id="UP001063166">
    <property type="component" value="Unassembled WGS sequence"/>
</dbReference>
<dbReference type="EMBL" id="BRPK01000008">
    <property type="protein sequence ID" value="GLB40650.1"/>
    <property type="molecule type" value="Genomic_DNA"/>
</dbReference>
<accession>A0A9P3PQ88</accession>
<dbReference type="OrthoDB" id="2152248at2759"/>
<comment type="caution">
    <text evidence="1">The sequence shown here is derived from an EMBL/GenBank/DDBJ whole genome shotgun (WGS) entry which is preliminary data.</text>
</comment>
<name>A0A9P3PQ88_LYOSH</name>
<dbReference type="PANTHER" id="PTHR47381">
    <property type="entry name" value="ALPHA/BETA-HYDROLASES SUPERFAMILY PROTEIN"/>
    <property type="match status" value="1"/>
</dbReference>
<dbReference type="InterPro" id="IPR029058">
    <property type="entry name" value="AB_hydrolase_fold"/>
</dbReference>
<dbReference type="SUPFAM" id="SSF53474">
    <property type="entry name" value="alpha/beta-Hydrolases"/>
    <property type="match status" value="1"/>
</dbReference>
<evidence type="ECO:0000313" key="1">
    <source>
        <dbReference type="EMBL" id="GLB40650.1"/>
    </source>
</evidence>